<dbReference type="SUPFAM" id="SSF142764">
    <property type="entry name" value="YgbK-like"/>
    <property type="match status" value="1"/>
</dbReference>
<dbReference type="Proteomes" id="UP001597182">
    <property type="component" value="Unassembled WGS sequence"/>
</dbReference>
<dbReference type="Gene3D" id="3.40.980.20">
    <property type="entry name" value="Four-carbon acid sugar kinase, nucleotide binding domain"/>
    <property type="match status" value="1"/>
</dbReference>
<evidence type="ECO:0000256" key="1">
    <source>
        <dbReference type="ARBA" id="ARBA00005715"/>
    </source>
</evidence>
<evidence type="ECO:0000259" key="8">
    <source>
        <dbReference type="Pfam" id="PF17042"/>
    </source>
</evidence>
<sequence>MIPSPAVTGPVDPDDLVRDYPRPWRIDPTDLAGRVATGRRVVVLDDDPTGTQSVADVPVLTRWEADDLAWAFAQDTPGFFLLTNSRSLAEADAVARGEEVATAVARAAAAAGVDHVLVSRSDSTLRGHFPAEVDVLVRAGADAGRPVDGIVVVPAMIEPGRLTVGSVHWMRTPDGMIPVSHSEFARDATFGYRNADLRDWVAEKTGGRIPRGSVATVTLADLRGGGPDRVAEILSGLTQAQPVVVDAATDDDLRVLVDALLVAEAAGRRFVYRSGPSFVRARLGQSARAPLTAPDLRTGPPDGADVRTPVPHGLVVVGSHVGLTTRQLDRLRAAGGVTEAELDVPTLLDPARRETHVRDTAGEVADLLGGAADVVLRTSRTLVTGADADESLAIARTVSAAMVDVVAEVAARVRPAWVVAKGGITSSDTATGALGIARAWARGTLLPGIVSVWEPVAGPARGVPYVVFAGNVGDDDGLVAAVSTLRGTR</sequence>
<name>A0ABW3VNW2_9PSEU</name>
<comment type="similarity">
    <text evidence="1">Belongs to the four-carbon acid sugar kinase family.</text>
</comment>
<dbReference type="Pfam" id="PF07005">
    <property type="entry name" value="SBD_N"/>
    <property type="match status" value="1"/>
</dbReference>
<keyword evidence="4 9" id="KW-0418">Kinase</keyword>
<dbReference type="GO" id="GO:0016301">
    <property type="term" value="F:kinase activity"/>
    <property type="evidence" value="ECO:0007669"/>
    <property type="project" value="UniProtKB-KW"/>
</dbReference>
<evidence type="ECO:0000256" key="4">
    <source>
        <dbReference type="ARBA" id="ARBA00022777"/>
    </source>
</evidence>
<gene>
    <name evidence="9" type="ORF">ACFQ34_24025</name>
</gene>
<dbReference type="EMBL" id="JBHTMB010000221">
    <property type="protein sequence ID" value="MFD1236368.1"/>
    <property type="molecule type" value="Genomic_DNA"/>
</dbReference>
<comment type="caution">
    <text evidence="9">The sequence shown here is derived from an EMBL/GenBank/DDBJ whole genome shotgun (WGS) entry which is preliminary data.</text>
</comment>
<evidence type="ECO:0000313" key="9">
    <source>
        <dbReference type="EMBL" id="MFD1236368.1"/>
    </source>
</evidence>
<evidence type="ECO:0000256" key="5">
    <source>
        <dbReference type="ARBA" id="ARBA00022840"/>
    </source>
</evidence>
<dbReference type="InterPro" id="IPR042213">
    <property type="entry name" value="NBD_C_sf"/>
</dbReference>
<accession>A0ABW3VNW2</accession>
<dbReference type="InterPro" id="IPR037051">
    <property type="entry name" value="4-carb_acid_sugar_kinase_N_sf"/>
</dbReference>
<evidence type="ECO:0000256" key="3">
    <source>
        <dbReference type="ARBA" id="ARBA00022741"/>
    </source>
</evidence>
<dbReference type="InterPro" id="IPR031475">
    <property type="entry name" value="NBD_C"/>
</dbReference>
<keyword evidence="3" id="KW-0547">Nucleotide-binding</keyword>
<evidence type="ECO:0000313" key="10">
    <source>
        <dbReference type="Proteomes" id="UP001597182"/>
    </source>
</evidence>
<feature type="domain" description="Four-carbon acid sugar kinase nucleotide binding" evidence="8">
    <location>
        <begin position="314"/>
        <end position="478"/>
    </location>
</feature>
<organism evidence="9 10">
    <name type="scientific">Pseudonocardia benzenivorans</name>
    <dbReference type="NCBI Taxonomy" id="228005"/>
    <lineage>
        <taxon>Bacteria</taxon>
        <taxon>Bacillati</taxon>
        <taxon>Actinomycetota</taxon>
        <taxon>Actinomycetes</taxon>
        <taxon>Pseudonocardiales</taxon>
        <taxon>Pseudonocardiaceae</taxon>
        <taxon>Pseudonocardia</taxon>
    </lineage>
</organism>
<keyword evidence="5" id="KW-0067">ATP-binding</keyword>
<evidence type="ECO:0000256" key="2">
    <source>
        <dbReference type="ARBA" id="ARBA00022679"/>
    </source>
</evidence>
<feature type="domain" description="Four-carbon acid sugar kinase N-terminal" evidence="7">
    <location>
        <begin position="42"/>
        <end position="281"/>
    </location>
</feature>
<proteinExistence type="inferred from homology"/>
<dbReference type="Pfam" id="PF17042">
    <property type="entry name" value="NBD_C"/>
    <property type="match status" value="1"/>
</dbReference>
<protein>
    <submittedName>
        <fullName evidence="9">Four-carbon acid sugar kinase family protein</fullName>
    </submittedName>
</protein>
<dbReference type="RefSeq" id="WP_346091886.1">
    <property type="nucleotide sequence ID" value="NZ_BAABKS010000043.1"/>
</dbReference>
<evidence type="ECO:0000259" key="7">
    <source>
        <dbReference type="Pfam" id="PF07005"/>
    </source>
</evidence>
<keyword evidence="2" id="KW-0808">Transferase</keyword>
<dbReference type="Gene3D" id="3.40.50.10840">
    <property type="entry name" value="Putative sugar-binding, N-terminal domain"/>
    <property type="match status" value="1"/>
</dbReference>
<keyword evidence="10" id="KW-1185">Reference proteome</keyword>
<reference evidence="10" key="1">
    <citation type="journal article" date="2019" name="Int. J. Syst. Evol. Microbiol.">
        <title>The Global Catalogue of Microorganisms (GCM) 10K type strain sequencing project: providing services to taxonomists for standard genome sequencing and annotation.</title>
        <authorList>
            <consortium name="The Broad Institute Genomics Platform"/>
            <consortium name="The Broad Institute Genome Sequencing Center for Infectious Disease"/>
            <person name="Wu L."/>
            <person name="Ma J."/>
        </authorList>
    </citation>
    <scope>NUCLEOTIDE SEQUENCE [LARGE SCALE GENOMIC DNA]</scope>
    <source>
        <strain evidence="10">CCUG 49018</strain>
    </source>
</reference>
<keyword evidence="6" id="KW-0119">Carbohydrate metabolism</keyword>
<dbReference type="InterPro" id="IPR010737">
    <property type="entry name" value="4-carb_acid_sugar_kinase_N"/>
</dbReference>
<evidence type="ECO:0000256" key="6">
    <source>
        <dbReference type="ARBA" id="ARBA00023277"/>
    </source>
</evidence>